<organism evidence="5 6">
    <name type="scientific">Anabaena subtropica FACHB-260</name>
    <dbReference type="NCBI Taxonomy" id="2692884"/>
    <lineage>
        <taxon>Bacteria</taxon>
        <taxon>Bacillati</taxon>
        <taxon>Cyanobacteriota</taxon>
        <taxon>Cyanophyceae</taxon>
        <taxon>Nostocales</taxon>
        <taxon>Nostocaceae</taxon>
        <taxon>Anabaena</taxon>
    </lineage>
</organism>
<protein>
    <submittedName>
        <fullName evidence="5">SDR family oxidoreductase</fullName>
    </submittedName>
</protein>
<comment type="similarity">
    <text evidence="1 3">Belongs to the short-chain dehydrogenases/reductases (SDR) family.</text>
</comment>
<dbReference type="PRINTS" id="PR00080">
    <property type="entry name" value="SDRFAMILY"/>
</dbReference>
<reference evidence="5 6" key="1">
    <citation type="journal article" date="2020" name="ISME J.">
        <title>Comparative genomics reveals insights into cyanobacterial evolution and habitat adaptation.</title>
        <authorList>
            <person name="Chen M.Y."/>
            <person name="Teng W.K."/>
            <person name="Zhao L."/>
            <person name="Hu C.X."/>
            <person name="Zhou Y.K."/>
            <person name="Han B.P."/>
            <person name="Song L.R."/>
            <person name="Shu W.S."/>
        </authorList>
    </citation>
    <scope>NUCLEOTIDE SEQUENCE [LARGE SCALE GENOMIC DNA]</scope>
    <source>
        <strain evidence="5 6">FACHB-260</strain>
    </source>
</reference>
<feature type="domain" description="Ketoreductase" evidence="4">
    <location>
        <begin position="14"/>
        <end position="192"/>
    </location>
</feature>
<dbReference type="InterPro" id="IPR002347">
    <property type="entry name" value="SDR_fam"/>
</dbReference>
<dbReference type="SMART" id="SM00822">
    <property type="entry name" value="PKS_KR"/>
    <property type="match status" value="1"/>
</dbReference>
<dbReference type="CDD" id="cd05233">
    <property type="entry name" value="SDR_c"/>
    <property type="match status" value="1"/>
</dbReference>
<evidence type="ECO:0000256" key="3">
    <source>
        <dbReference type="RuleBase" id="RU000363"/>
    </source>
</evidence>
<keyword evidence="2" id="KW-0560">Oxidoreductase</keyword>
<dbReference type="PANTHER" id="PTHR42901">
    <property type="entry name" value="ALCOHOL DEHYDROGENASE"/>
    <property type="match status" value="1"/>
</dbReference>
<sequence length="246" mass="26350">MTDSKEKCVDLQNKVVIITGASGGIGEAVAKELDAAGMSLVLTGRSQDKLERLASKLKNAKVFPGEITNPELPQKLVDFAIQTFGQLDVVFNNAGVMTVGPIESVDIEEICQMVRVNVESAYRIAYTALRHFKQSGSGFLINTSSIAGLKTAPQLAAYCGTKSAIEAFTDSLRVELAGTDIRVSSIAPGTVDTGLYEKWGEEQKDFIYSGGVLQSADIARCVRFILEQPGNVLIPRLLVVPAAEPV</sequence>
<dbReference type="PANTHER" id="PTHR42901:SF1">
    <property type="entry name" value="ALCOHOL DEHYDROGENASE"/>
    <property type="match status" value="1"/>
</dbReference>
<evidence type="ECO:0000313" key="5">
    <source>
        <dbReference type="EMBL" id="MBD2344332.1"/>
    </source>
</evidence>
<evidence type="ECO:0000256" key="2">
    <source>
        <dbReference type="ARBA" id="ARBA00023002"/>
    </source>
</evidence>
<dbReference type="Proteomes" id="UP000607281">
    <property type="component" value="Unassembled WGS sequence"/>
</dbReference>
<dbReference type="InterPro" id="IPR020904">
    <property type="entry name" value="Sc_DH/Rdtase_CS"/>
</dbReference>
<accession>A0ABR8CM87</accession>
<name>A0ABR8CM87_9NOST</name>
<dbReference type="InterPro" id="IPR036291">
    <property type="entry name" value="NAD(P)-bd_dom_sf"/>
</dbReference>
<evidence type="ECO:0000259" key="4">
    <source>
        <dbReference type="SMART" id="SM00822"/>
    </source>
</evidence>
<dbReference type="PRINTS" id="PR00081">
    <property type="entry name" value="GDHRDH"/>
</dbReference>
<dbReference type="SUPFAM" id="SSF51735">
    <property type="entry name" value="NAD(P)-binding Rossmann-fold domains"/>
    <property type="match status" value="1"/>
</dbReference>
<dbReference type="EMBL" id="JACJRF010000011">
    <property type="protein sequence ID" value="MBD2344332.1"/>
    <property type="molecule type" value="Genomic_DNA"/>
</dbReference>
<gene>
    <name evidence="5" type="ORF">H6G18_09245</name>
</gene>
<keyword evidence="6" id="KW-1185">Reference proteome</keyword>
<dbReference type="PROSITE" id="PS00061">
    <property type="entry name" value="ADH_SHORT"/>
    <property type="match status" value="1"/>
</dbReference>
<evidence type="ECO:0000256" key="1">
    <source>
        <dbReference type="ARBA" id="ARBA00006484"/>
    </source>
</evidence>
<dbReference type="Pfam" id="PF00106">
    <property type="entry name" value="adh_short"/>
    <property type="match status" value="1"/>
</dbReference>
<proteinExistence type="inferred from homology"/>
<comment type="caution">
    <text evidence="5">The sequence shown here is derived from an EMBL/GenBank/DDBJ whole genome shotgun (WGS) entry which is preliminary data.</text>
</comment>
<dbReference type="Gene3D" id="3.40.50.720">
    <property type="entry name" value="NAD(P)-binding Rossmann-like Domain"/>
    <property type="match status" value="1"/>
</dbReference>
<dbReference type="InterPro" id="IPR057326">
    <property type="entry name" value="KR_dom"/>
</dbReference>
<evidence type="ECO:0000313" key="6">
    <source>
        <dbReference type="Proteomes" id="UP000607281"/>
    </source>
</evidence>